<evidence type="ECO:0000256" key="3">
    <source>
        <dbReference type="SAM" id="MobiDB-lite"/>
    </source>
</evidence>
<dbReference type="InterPro" id="IPR004000">
    <property type="entry name" value="Actin"/>
</dbReference>
<sequence>MAPSATGDWQPLSRREAWKLLPEPTIHPVKEVRFEKYITPQKDGYETAKSRPAGDAAIVIDYGSSAVRAGWSFEANPRLSVPPIMAKYRDRKLGKTFSFAGWDCYSDTTARGHIRNAFEAGTGIVSNWDVTEHVLDYVFLKLGMNGVDGNIDMPIVMTEAVANLPYSRKSMTELIFECYGAPSLAYGIDSLFSYRHNKGNTGLVVSSSYNSTHVIPVYNQKAMLAQAIRLNWGGWHAAEYLLKLIRLKYRDHLGSNLRFHASQAENMLKDFCYVSKDYDNELKHYLDWTGLEDREVIIQYPYTEEVVVQKTEEELARIAERKKESGRRLQEQAAKMRLERLMKKEKELEYYKAVQAQLVDQTKKETKRLLDEAEVKDEAHLDRIVKDLEKSIKRARTKDLGGEVEEETEEPDFSLLEVPDDQLDEAGLKQKRQQRLLKSNHEARARAKAEKEAEKARIAEEARLDEERRTNDLEGWLEEKRQARLEALAKIKERERLSKDMGNRKNLASYIRMKNIANLASDNPTGTGSRKRRRGGDDDDFGADDADWGVYRDIAVNKDDSDNEDAEENPDVALQNLEQELLQYDPGFTYEHTREAQNDWTKKMMHAFERGPRPFDAESAAQRHQVHLNVERIRVPEVVFQPAAIAGVDQAGVVEIAGDILNQRLAGLVPGVGRDDFLRDVFLTGGNTLFRNFDERLRAGLMALLPAGAPLRIRRARDALLDPWRGAAGWACSDEWRAATVTREEYQEKGPEYIKEHDMGNAFA</sequence>
<comment type="caution">
    <text evidence="4">The sequence shown here is derived from an EMBL/GenBank/DDBJ whole genome shotgun (WGS) entry which is preliminary data.</text>
</comment>
<feature type="compositionally biased region" description="Polar residues" evidence="3">
    <location>
        <begin position="519"/>
        <end position="528"/>
    </location>
</feature>
<name>A0A507B1W2_9PEZI</name>
<gene>
    <name evidence="4" type="ORF">E0L32_008590</name>
</gene>
<accession>A0A507B1W2</accession>
<feature type="compositionally biased region" description="Basic and acidic residues" evidence="3">
    <location>
        <begin position="439"/>
        <end position="455"/>
    </location>
</feature>
<protein>
    <recommendedName>
        <fullName evidence="6">Actin-related protein 5</fullName>
    </recommendedName>
</protein>
<organism evidence="4 5">
    <name type="scientific">Thyridium curvatum</name>
    <dbReference type="NCBI Taxonomy" id="1093900"/>
    <lineage>
        <taxon>Eukaryota</taxon>
        <taxon>Fungi</taxon>
        <taxon>Dikarya</taxon>
        <taxon>Ascomycota</taxon>
        <taxon>Pezizomycotina</taxon>
        <taxon>Sordariomycetes</taxon>
        <taxon>Sordariomycetidae</taxon>
        <taxon>Thyridiales</taxon>
        <taxon>Thyridiaceae</taxon>
        <taxon>Thyridium</taxon>
    </lineage>
</organism>
<dbReference type="EMBL" id="SKBQ01000057">
    <property type="protein sequence ID" value="TPX10540.1"/>
    <property type="molecule type" value="Genomic_DNA"/>
</dbReference>
<dbReference type="SMART" id="SM00268">
    <property type="entry name" value="ACTIN"/>
    <property type="match status" value="1"/>
</dbReference>
<reference evidence="4 5" key="1">
    <citation type="submission" date="2019-06" db="EMBL/GenBank/DDBJ databases">
        <title>Draft genome sequence of the filamentous fungus Phialemoniopsis curvata isolated from diesel fuel.</title>
        <authorList>
            <person name="Varaljay V.A."/>
            <person name="Lyon W.J."/>
            <person name="Crouch A.L."/>
            <person name="Drake C.E."/>
            <person name="Hollomon J.M."/>
            <person name="Nadeau L.J."/>
            <person name="Nunn H.S."/>
            <person name="Stevenson B.S."/>
            <person name="Bojanowski C.L."/>
            <person name="Crookes-Goodson W.J."/>
        </authorList>
    </citation>
    <scope>NUCLEOTIDE SEQUENCE [LARGE SCALE GENOMIC DNA]</scope>
    <source>
        <strain evidence="4 5">D216</strain>
    </source>
</reference>
<evidence type="ECO:0000256" key="2">
    <source>
        <dbReference type="SAM" id="Coils"/>
    </source>
</evidence>
<dbReference type="GeneID" id="41976037"/>
<dbReference type="FunFam" id="3.30.420.40:FF:000058">
    <property type="entry name" value="Putative actin-related protein 5"/>
    <property type="match status" value="1"/>
</dbReference>
<proteinExistence type="inferred from homology"/>
<feature type="region of interest" description="Disordered" evidence="3">
    <location>
        <begin position="519"/>
        <end position="544"/>
    </location>
</feature>
<evidence type="ECO:0000313" key="5">
    <source>
        <dbReference type="Proteomes" id="UP000319257"/>
    </source>
</evidence>
<dbReference type="InParanoid" id="A0A507B1W2"/>
<dbReference type="FunCoup" id="A0A507B1W2">
    <property type="interactions" value="679"/>
</dbReference>
<dbReference type="InterPro" id="IPR043129">
    <property type="entry name" value="ATPase_NBD"/>
</dbReference>
<dbReference type="CDD" id="cd10211">
    <property type="entry name" value="ASKHA_NBD_Arp5"/>
    <property type="match status" value="1"/>
</dbReference>
<evidence type="ECO:0000256" key="1">
    <source>
        <dbReference type="RuleBase" id="RU000487"/>
    </source>
</evidence>
<dbReference type="Gene3D" id="3.90.640.10">
    <property type="entry name" value="Actin, Chain A, domain 4"/>
    <property type="match status" value="2"/>
</dbReference>
<evidence type="ECO:0008006" key="6">
    <source>
        <dbReference type="Google" id="ProtNLM"/>
    </source>
</evidence>
<dbReference type="FunFam" id="3.30.420.40:FF:000139">
    <property type="entry name" value="Chromatin remodeling complex subunit (Arp5)"/>
    <property type="match status" value="1"/>
</dbReference>
<keyword evidence="2" id="KW-0175">Coiled coil</keyword>
<dbReference type="SUPFAM" id="SSF53067">
    <property type="entry name" value="Actin-like ATPase domain"/>
    <property type="match status" value="2"/>
</dbReference>
<dbReference type="PANTHER" id="PTHR11937">
    <property type="entry name" value="ACTIN"/>
    <property type="match status" value="1"/>
</dbReference>
<dbReference type="Gene3D" id="2.30.36.70">
    <property type="entry name" value="Actin, Chain A, domain 2"/>
    <property type="match status" value="1"/>
</dbReference>
<dbReference type="AlphaFoldDB" id="A0A507B1W2"/>
<dbReference type="STRING" id="1093900.A0A507B1W2"/>
<dbReference type="Proteomes" id="UP000319257">
    <property type="component" value="Unassembled WGS sequence"/>
</dbReference>
<evidence type="ECO:0000313" key="4">
    <source>
        <dbReference type="EMBL" id="TPX10540.1"/>
    </source>
</evidence>
<feature type="region of interest" description="Disordered" evidence="3">
    <location>
        <begin position="436"/>
        <end position="455"/>
    </location>
</feature>
<comment type="similarity">
    <text evidence="1">Belongs to the actin family.</text>
</comment>
<dbReference type="OrthoDB" id="7340501at2759"/>
<dbReference type="Pfam" id="PF00022">
    <property type="entry name" value="Actin"/>
    <property type="match status" value="2"/>
</dbReference>
<dbReference type="Gene3D" id="3.30.420.40">
    <property type="match status" value="4"/>
</dbReference>
<dbReference type="RefSeq" id="XP_030992251.1">
    <property type="nucleotide sequence ID" value="XM_031143462.1"/>
</dbReference>
<feature type="coiled-coil region" evidence="2">
    <location>
        <begin position="308"/>
        <end position="339"/>
    </location>
</feature>
<keyword evidence="5" id="KW-1185">Reference proteome</keyword>